<evidence type="ECO:0000313" key="1">
    <source>
        <dbReference type="EMBL" id="EMZ20523.1"/>
    </source>
</evidence>
<dbReference type="Proteomes" id="UP000012589">
    <property type="component" value="Unassembled WGS sequence"/>
</dbReference>
<dbReference type="AlphaFoldDB" id="N2A240"/>
<dbReference type="EMBL" id="AQFT01000142">
    <property type="protein sequence ID" value="EMZ20523.1"/>
    <property type="molecule type" value="Genomic_DNA"/>
</dbReference>
<keyword evidence="2" id="KW-1185">Reference proteome</keyword>
<proteinExistence type="predicted"/>
<reference evidence="1 2" key="1">
    <citation type="journal article" date="2014" name="Genome Announc.">
        <title>Draft genome sequences of the altered schaedler flora, a defined bacterial community from gnotobiotic mice.</title>
        <authorList>
            <person name="Wannemuehler M.J."/>
            <person name="Overstreet A.M."/>
            <person name="Ward D.V."/>
            <person name="Phillips G.J."/>
        </authorList>
    </citation>
    <scope>NUCLEOTIDE SEQUENCE [LARGE SCALE GENOMIC DNA]</scope>
    <source>
        <strain evidence="1 2">ASF492</strain>
    </source>
</reference>
<protein>
    <submittedName>
        <fullName evidence="1">Uncharacterized protein</fullName>
    </submittedName>
</protein>
<accession>N2A240</accession>
<gene>
    <name evidence="1" type="ORF">C823_04937</name>
</gene>
<dbReference type="HOGENOM" id="CLU_2665634_0_0_9"/>
<comment type="caution">
    <text evidence="1">The sequence shown here is derived from an EMBL/GenBank/DDBJ whole genome shotgun (WGS) entry which is preliminary data.</text>
</comment>
<evidence type="ECO:0000313" key="2">
    <source>
        <dbReference type="Proteomes" id="UP000012589"/>
    </source>
</evidence>
<dbReference type="PATRIC" id="fig|1235802.3.peg.5200"/>
<sequence length="75" mass="8605">MIARAVYNLGNYRTSSGPYDEIDYYIGHNVETVRDYLALMAAGISVSVQIWEYAATSAKLQTKEEIFLPRLYMDF</sequence>
<name>N2A240_9FIRM</name>
<dbReference type="STRING" id="1235802.C823_04937"/>
<organism evidence="1 2">
    <name type="scientific">Eubacterium plexicaudatum ASF492</name>
    <dbReference type="NCBI Taxonomy" id="1235802"/>
    <lineage>
        <taxon>Bacteria</taxon>
        <taxon>Bacillati</taxon>
        <taxon>Bacillota</taxon>
        <taxon>Clostridia</taxon>
        <taxon>Eubacteriales</taxon>
        <taxon>Eubacteriaceae</taxon>
        <taxon>Eubacterium</taxon>
    </lineage>
</organism>